<dbReference type="InterPro" id="IPR008896">
    <property type="entry name" value="TIC214"/>
</dbReference>
<feature type="region of interest" description="Disordered" evidence="2">
    <location>
        <begin position="1569"/>
        <end position="1623"/>
    </location>
</feature>
<sequence>MILKYFILGNLVSLCMKIINSVVVVGLYYGFLTTFSIGPSYLFLLRARVMEEGAKREVSATTGFIAGQLVMFISIYYVPLRLALYRPHTITVLVLPYLLFHFFWNNHKIFFDSGSTTRNSMRNLSIQCVFLNNLIFQLFNHFILPSSTLARLVNIYMFRCNNKILFVTSSFVGWLIGHILFMKWVGLVLFWIRQNHSIRSNKYLVSELRNSMARIFSILLFITCVYYLGRMPSPLVTKKLKETSKKEERGKSEEEINVETTSKTRGTNPEQEGSNEEYPLSPLCSEEKEDPDKIDETEEIEVNLNGKKKTKDEFNFYFKEKYSKNRPVYENYYLDGNQDNFELEIKKEKEDKNVFWFKKPLVTLLFDYKRWNRPLRYIKNDLFENAIRNELSQYFFYTCQSDGKQKISFTYPPSLSTFLEMIHQKMLLCMTEKRSYKELYNNWVSTNDEKLKNISNEFINRIAVLDKGFLVMDVLEKRTRLCNNENKQECLPKIYDPLLNGPHRGTIKELYSRSSMNEYLIPSMEDPRETLWINKLHNILPTDYNYKEFQKKIDTFYGKSLLKDIDHLSASISEFDGESITKWKDPFLFSEQGRTDSQNKSKYLFDAIKPYSNDQIIRKKSIGINEINKKVLQWSYKLIDDLEEPEEEEEATEDRGIRSRKAKRVVIFTDNETNKNTTSNRDQVDEVALIRYSQQSDFRRDIIKGSMRAQRRKTVTWELFQTTVHSPLFLDRIDKFFFFSFDIDRILNFIFRNWMGERVEFKISDLEEQEAKEKDKKKKENERITIAETWDTILFAQAIRGSMLVIQSILRKYIVLPSLIIAKNIGRMLVFQRPEWHEDLEEWSREMHVKCTYNGVQLSETEFPKNWLTDGIQIKILFPFCLKPWHRSKLQPQDSTKNKGKKPNFCFLTVWGMETELPFGSPRKRPSFFEPIWKQLEKKLKKVKKKSFLALKIIKERPKWFRKISNEKKKWVTKTVQFIKKRMKELTKKRSSIPLFGLKEVSESNSNRKKTKNKLIISNKMIPESSIRIRSTDCTNYSLTEKKMKDMADRTSIIRNQIEKIKKDKKNIFITTDINIRPNETSYDDKRLERSKIFWLLLKRGRDRLIRKCHYVWKFCIEKIYIDLFLRIINIPTKNVQILLQSKKKITDKYSYNDETNKKKIDKTKKNTIHFISIIKRSISNTTTISNTTNSSNNNSSNKNSQIFYDLSSLSQAYVFYKLSQIQVINKHYLKSLFQYHGTIPFIKDRIKIFFGTQGIFNSESRHRNFHDFGMNEWQRWLMGNDHYQYNLSQTSWSRLVPQSWRNRINQNLAVQNTNSTNFYLYEPLIHYEKQKDSAANSLPHRRDKLKNYKYDLLSNKYINYEKKRNPSFYGLLNQACGIFYNYNPYNPEIFDFIDLSNYLKEDYIIDIDRDKNPDRKYLDWRTINFCLRKKSDIAEWTNVDIGAGTNITKKTRTNYYQIIDQMEKNKTDKKDFMNPAIHKQIDSANQTKAFFDWMGMNEEILNWSISNQELWFFPELLLLYDAYKIQPWIIPTNLLLLKFNINKNLSKKINEKEKKDLRISYNQNESLELENRNQEEKQEPVRGDLGSYVQNQKNLGSDPFKKQKDGKEDFDRSDIQKRTNKKKSKSNIAAELDFFLKKYFLFQLRWDNPFNQKMINNIKIYCLLLRLRNPKEIAISSIQRDEMSLDVMLIPKSTTLTKLIKRGLLLIEPARLSIKWDGEFIMYQTLAISQVHKSKHQTFKKNVDNDKKGLTESIARHENLFGNRDENHYDFLVTENILSPRRRRELRIQFCLNSRNFKVGDRNQVFFNGNNTRNFDPLFYEDKRLDVDTNKFLKFKLFLWPNYRLEDLACMNRYWFDTNNGSRFSMSRIHMYP</sequence>
<feature type="transmembrane region" description="Helical" evidence="1">
    <location>
        <begin position="84"/>
        <end position="104"/>
    </location>
</feature>
<keyword evidence="1" id="KW-0813">Transport</keyword>
<reference evidence="3" key="1">
    <citation type="journal article" date="2019" name="Sci. Rep.">
        <title>Structural variation of the complete chloroplast genome and plastid phylogenomics of the genus Asteropyrum (Ranunculaceae).</title>
        <authorList>
            <person name="He J."/>
            <person name="Yao M."/>
            <person name="Lyu R.D."/>
            <person name="Lin L.L."/>
            <person name="Liu H.J."/>
            <person name="Pei L.Y."/>
            <person name="Yan S.X."/>
            <person name="Xie L."/>
            <person name="Cheng J."/>
        </authorList>
    </citation>
    <scope>NUCLEOTIDE SEQUENCE</scope>
</reference>
<feature type="transmembrane region" description="Helical" evidence="1">
    <location>
        <begin position="164"/>
        <end position="192"/>
    </location>
</feature>
<keyword evidence="1 3" id="KW-0150">Chloroplast</keyword>
<organism evidence="3">
    <name type="scientific">Halerpestes sarmentosa</name>
    <dbReference type="NCBI Taxonomy" id="568524"/>
    <lineage>
        <taxon>Eukaryota</taxon>
        <taxon>Viridiplantae</taxon>
        <taxon>Streptophyta</taxon>
        <taxon>Embryophyta</taxon>
        <taxon>Tracheophyta</taxon>
        <taxon>Spermatophyta</taxon>
        <taxon>Magnoliopsida</taxon>
        <taxon>Ranunculales</taxon>
        <taxon>Ranunculaceae</taxon>
        <taxon>Ranunculoideae</taxon>
        <taxon>Ranunculeae</taxon>
        <taxon>Halerpestes</taxon>
    </lineage>
</organism>
<feature type="compositionally biased region" description="Basic and acidic residues" evidence="2">
    <location>
        <begin position="240"/>
        <end position="254"/>
    </location>
</feature>
<evidence type="ECO:0000256" key="2">
    <source>
        <dbReference type="SAM" id="MobiDB-lite"/>
    </source>
</evidence>
<proteinExistence type="inferred from homology"/>
<evidence type="ECO:0000256" key="1">
    <source>
        <dbReference type="RuleBase" id="RU364085"/>
    </source>
</evidence>
<dbReference type="PANTHER" id="PTHR33163:SF40">
    <property type="entry name" value="PROTEIN TIC 214"/>
    <property type="match status" value="1"/>
</dbReference>
<feature type="transmembrane region" description="Helical" evidence="1">
    <location>
        <begin position="212"/>
        <end position="229"/>
    </location>
</feature>
<keyword evidence="1" id="KW-0472">Membrane</keyword>
<comment type="subcellular location">
    <subcellularLocation>
        <location evidence="1">Plastid</location>
        <location evidence="1">Chloroplast inner membrane</location>
    </subcellularLocation>
</comment>
<keyword evidence="1" id="KW-0653">Protein transport</keyword>
<keyword evidence="1 3" id="KW-0934">Plastid</keyword>
<dbReference type="Pfam" id="PF05758">
    <property type="entry name" value="Ycf1"/>
    <property type="match status" value="1"/>
</dbReference>
<name>A0A5P9RYL2_9MAGN</name>
<comment type="similarity">
    <text evidence="1">Belongs to the TIC214 family.</text>
</comment>
<dbReference type="GO" id="GO:0009706">
    <property type="term" value="C:chloroplast inner membrane"/>
    <property type="evidence" value="ECO:0007669"/>
    <property type="project" value="UniProtKB-SubCell"/>
</dbReference>
<keyword evidence="1" id="KW-0812">Transmembrane</keyword>
<feature type="transmembrane region" description="Helical" evidence="1">
    <location>
        <begin position="18"/>
        <end position="45"/>
    </location>
</feature>
<keyword evidence="1" id="KW-1001">Plastid inner membrane</keyword>
<keyword evidence="1" id="KW-1133">Transmembrane helix</keyword>
<protein>
    <recommendedName>
        <fullName evidence="1">Protein TIC 214</fullName>
    </recommendedName>
    <alternativeName>
        <fullName evidence="1">Translocon at the inner envelope membrane of chloroplasts 214</fullName>
    </alternativeName>
</protein>
<accession>A0A5P9RYL2</accession>
<comment type="subunit">
    <text evidence="1">Part of the Tic complex.</text>
</comment>
<feature type="transmembrane region" description="Helical" evidence="1">
    <location>
        <begin position="57"/>
        <end position="78"/>
    </location>
</feature>
<dbReference type="EMBL" id="MK253457">
    <property type="protein sequence ID" value="QFV18286.1"/>
    <property type="molecule type" value="Genomic_DNA"/>
</dbReference>
<feature type="compositionally biased region" description="Basic and acidic residues" evidence="2">
    <location>
        <begin position="1600"/>
        <end position="1618"/>
    </location>
</feature>
<feature type="compositionally biased region" description="Polar residues" evidence="2">
    <location>
        <begin position="258"/>
        <end position="272"/>
    </location>
</feature>
<evidence type="ECO:0000313" key="3">
    <source>
        <dbReference type="EMBL" id="QFV18286.1"/>
    </source>
</evidence>
<dbReference type="PANTHER" id="PTHR33163">
    <property type="entry name" value="PROTEIN TIC 214-RELATED"/>
    <property type="match status" value="1"/>
</dbReference>
<geneLocation type="chloroplast" evidence="3"/>
<dbReference type="GO" id="GO:0015031">
    <property type="term" value="P:protein transport"/>
    <property type="evidence" value="ECO:0007669"/>
    <property type="project" value="UniProtKB-KW"/>
</dbReference>
<gene>
    <name evidence="3" type="primary">ycf1</name>
    <name evidence="1" type="synonym">TIC214</name>
</gene>
<feature type="region of interest" description="Disordered" evidence="2">
    <location>
        <begin position="240"/>
        <end position="295"/>
    </location>
</feature>
<comment type="function">
    <text evidence="1">Involved in protein precursor import into chloroplasts. May be part of an intermediate translocation complex acting as a protein-conducting channel at the inner envelope.</text>
</comment>
<feature type="transmembrane region" description="Helical" evidence="1">
    <location>
        <begin position="124"/>
        <end position="144"/>
    </location>
</feature>
<feature type="compositionally biased region" description="Basic and acidic residues" evidence="2">
    <location>
        <begin position="1570"/>
        <end position="1583"/>
    </location>
</feature>